<sequence>MVSLREAAGLAIAVTDRSQVPGNRPLLDVVRAVLEGGAHGVLVRERDLADEERAALVTGVGPLCAEHQALLLVASPLPHPHLPHPHLPPPQGRCDRSRSASVDHIESGEGRRLGLHLRRHEGVPADLDRVATFVGRSCHDLAELRRAADDGLDHVTLSPVAASVSKPGHGPALGPAGLRRLASTVRREHPTPPVIFALGGVDAANAGHWIAAGADGVAVMGAVMRAADPTAAMRAVVDSVRAARAGAS</sequence>
<comment type="pathway">
    <text evidence="2">Cofactor biosynthesis; thiamine diphosphate biosynthesis.</text>
</comment>
<reference evidence="5 6" key="1">
    <citation type="journal article" date="2010" name="Stand. Genomic Sci.">
        <title>Complete genome sequence of Intrasporangium calvum type strain (7 KIP).</title>
        <authorList>
            <person name="Del Rio T.G."/>
            <person name="Chertkov O."/>
            <person name="Yasawong M."/>
            <person name="Lucas S."/>
            <person name="Deshpande S."/>
            <person name="Cheng J.F."/>
            <person name="Detter C."/>
            <person name="Tapia R."/>
            <person name="Han C."/>
            <person name="Goodwin L."/>
            <person name="Pitluck S."/>
            <person name="Liolios K."/>
            <person name="Ivanova N."/>
            <person name="Mavromatis K."/>
            <person name="Pati A."/>
            <person name="Chen A."/>
            <person name="Palaniappan K."/>
            <person name="Land M."/>
            <person name="Hauser L."/>
            <person name="Chang Y.J."/>
            <person name="Jeffries C.D."/>
            <person name="Rohde M."/>
            <person name="Pukall R."/>
            <person name="Sikorski J."/>
            <person name="Goker M."/>
            <person name="Woyke T."/>
            <person name="Bristow J."/>
            <person name="Eisen J.A."/>
            <person name="Markowitz V."/>
            <person name="Hugenholtz P."/>
            <person name="Kyrpides N.C."/>
            <person name="Klenk H.P."/>
            <person name="Lapidus A."/>
        </authorList>
    </citation>
    <scope>NUCLEOTIDE SEQUENCE [LARGE SCALE GENOMIC DNA]</scope>
    <source>
        <strain evidence="6">ATCC 23552 / DSM 43043 / JCM 3097 / NBRC 12989 / 7 KIP</strain>
    </source>
</reference>
<evidence type="ECO:0000256" key="1">
    <source>
        <dbReference type="ARBA" id="ARBA00003814"/>
    </source>
</evidence>
<dbReference type="STRING" id="710696.Intca_1400"/>
<evidence type="ECO:0000256" key="3">
    <source>
        <dbReference type="ARBA" id="ARBA00022977"/>
    </source>
</evidence>
<dbReference type="SUPFAM" id="SSF51391">
    <property type="entry name" value="Thiamin phosphate synthase"/>
    <property type="match status" value="2"/>
</dbReference>
<name>E6S721_INTC7</name>
<keyword evidence="6" id="KW-1185">Reference proteome</keyword>
<organism evidence="5 6">
    <name type="scientific">Intrasporangium calvum (strain ATCC 23552 / DSM 43043 / JCM 3097 / NBRC 12989 / NCIMB 10167 / NRRL B-3866 / 7 KIP)</name>
    <dbReference type="NCBI Taxonomy" id="710696"/>
    <lineage>
        <taxon>Bacteria</taxon>
        <taxon>Bacillati</taxon>
        <taxon>Actinomycetota</taxon>
        <taxon>Actinomycetes</taxon>
        <taxon>Micrococcales</taxon>
        <taxon>Intrasporangiaceae</taxon>
        <taxon>Intrasporangium</taxon>
    </lineage>
</organism>
<gene>
    <name evidence="5" type="ordered locus">Intca_1400</name>
</gene>
<evidence type="ECO:0000259" key="4">
    <source>
        <dbReference type="Pfam" id="PF02581"/>
    </source>
</evidence>
<dbReference type="eggNOG" id="COG0352">
    <property type="taxonomic scope" value="Bacteria"/>
</dbReference>
<dbReference type="EMBL" id="CP002343">
    <property type="protein sequence ID" value="ADU47916.1"/>
    <property type="molecule type" value="Genomic_DNA"/>
</dbReference>
<proteinExistence type="predicted"/>
<comment type="function">
    <text evidence="1">Condenses 4-methyl-5-(beta-hydroxyethyl)thiazole monophosphate (THZ-P) and 2-methyl-4-amino-5-hydroxymethyl pyrimidine pyrophosphate (HMP-PP) to form thiamine monophosphate (TMP).</text>
</comment>
<dbReference type="HOGENOM" id="CLU_018272_3_4_11"/>
<evidence type="ECO:0000313" key="6">
    <source>
        <dbReference type="Proteomes" id="UP000008914"/>
    </source>
</evidence>
<dbReference type="GO" id="GO:0009228">
    <property type="term" value="P:thiamine biosynthetic process"/>
    <property type="evidence" value="ECO:0007669"/>
    <property type="project" value="UniProtKB-KW"/>
</dbReference>
<dbReference type="Proteomes" id="UP000008914">
    <property type="component" value="Chromosome"/>
</dbReference>
<accession>E6S721</accession>
<dbReference type="GO" id="GO:0005737">
    <property type="term" value="C:cytoplasm"/>
    <property type="evidence" value="ECO:0007669"/>
    <property type="project" value="TreeGrafter"/>
</dbReference>
<dbReference type="GO" id="GO:0004789">
    <property type="term" value="F:thiamine-phosphate diphosphorylase activity"/>
    <property type="evidence" value="ECO:0007669"/>
    <property type="project" value="TreeGrafter"/>
</dbReference>
<dbReference type="PANTHER" id="PTHR20857:SF23">
    <property type="entry name" value="THIAMINE BIOSYNTHETIC BIFUNCTIONAL ENZYME"/>
    <property type="match status" value="1"/>
</dbReference>
<feature type="domain" description="Thiamine phosphate synthase/TenI" evidence="4">
    <location>
        <begin position="13"/>
        <end position="74"/>
    </location>
</feature>
<dbReference type="Pfam" id="PF02581">
    <property type="entry name" value="TMP-TENI"/>
    <property type="match status" value="2"/>
</dbReference>
<dbReference type="Gene3D" id="3.20.20.70">
    <property type="entry name" value="Aldolase class I"/>
    <property type="match status" value="1"/>
</dbReference>
<dbReference type="PANTHER" id="PTHR20857">
    <property type="entry name" value="THIAMINE-PHOSPHATE PYROPHOSPHORYLASE"/>
    <property type="match status" value="1"/>
</dbReference>
<evidence type="ECO:0000313" key="5">
    <source>
        <dbReference type="EMBL" id="ADU47916.1"/>
    </source>
</evidence>
<dbReference type="CDD" id="cd00564">
    <property type="entry name" value="TMP_TenI"/>
    <property type="match status" value="1"/>
</dbReference>
<dbReference type="KEGG" id="ica:Intca_1400"/>
<protein>
    <submittedName>
        <fullName evidence="5">Thiamine monophosphate synthase</fullName>
    </submittedName>
</protein>
<dbReference type="AlphaFoldDB" id="E6S721"/>
<keyword evidence="3" id="KW-0784">Thiamine biosynthesis</keyword>
<feature type="domain" description="Thiamine phosphate synthase/TenI" evidence="4">
    <location>
        <begin position="114"/>
        <end position="223"/>
    </location>
</feature>
<evidence type="ECO:0000256" key="2">
    <source>
        <dbReference type="ARBA" id="ARBA00004948"/>
    </source>
</evidence>
<dbReference type="InterPro" id="IPR022998">
    <property type="entry name" value="ThiamineP_synth_TenI"/>
</dbReference>
<dbReference type="InterPro" id="IPR036206">
    <property type="entry name" value="ThiamineP_synth_sf"/>
</dbReference>
<dbReference type="InterPro" id="IPR013785">
    <property type="entry name" value="Aldolase_TIM"/>
</dbReference>